<dbReference type="OrthoDB" id="27832at2759"/>
<comment type="caution">
    <text evidence="5">The sequence shown here is derived from an EMBL/GenBank/DDBJ whole genome shotgun (WGS) entry which is preliminary data.</text>
</comment>
<dbReference type="PANTHER" id="PTHR12839">
    <property type="entry name" value="NONSENSE-MEDIATED MRNA DECAY PROTEIN 2 UP-FRAMESHIFT SUPPRESSOR 2"/>
    <property type="match status" value="1"/>
</dbReference>
<gene>
    <name evidence="5" type="ORF">EHS24_004946</name>
</gene>
<evidence type="ECO:0000256" key="3">
    <source>
        <dbReference type="SAM" id="MobiDB-lite"/>
    </source>
</evidence>
<dbReference type="InterPro" id="IPR039762">
    <property type="entry name" value="Nmd2/UPF2"/>
</dbReference>
<dbReference type="STRING" id="105984.A0A427Y6G6"/>
<evidence type="ECO:0000313" key="5">
    <source>
        <dbReference type="EMBL" id="RSH86675.1"/>
    </source>
</evidence>
<feature type="domain" description="MIF4G" evidence="4">
    <location>
        <begin position="479"/>
        <end position="661"/>
    </location>
</feature>
<sequence>MSTADYVAKYPRRRALLDTVDKYWLDEAYRPPGQLESSLKKHTTLLNRLKGALLVGPSDAIIKEIDGLVLTKYLEEIVAAVVEGASRGRGDPEAAVEIIVHLHKRLAPEFLPLLLPPLLAVLAPAAPPSKDSSEKDREKDEKERISRQRPVLRIVAELAMVGAWPEGPTKGASEVGKVLKGLMTGDPQYSNIPVITSFLKAFGRAFLGPQPAKNGDATPEEASLPDGVEELVPPEVQKKMRELFVNYFETTSKTLVKGQIKLLEQDKRNHDAYIKSGEIFEDRQHAYERMTRAVERLTTGVQGLADLLGLSAPVLPTAASLSKSGLQIVNTASSFTVREDGIVPGGIWDDEEERRFYEDLPDVADLVPPSLLGIKDIKKDVKGEKSDDETKEGWQETEADAEAQRRDEEDIRRQLAQLELETPAEAPADGAALGAPIDRVLSAVSDSSAVLSPVIGDDETPPTVVEAAPEDDALQSGPAARLTALFASLPQAVNREMVDKLAIEFASLNSKAARRRLVKFITSVPKNRTDLLPHYARFVAILDKYMPDVGQGILESLDEEMRYLQRKRTIRELDSMRLKFKVARPYAILHVLKVFLDDFRFNVENIANLLETCGRFLLRYEGTAEISKSMIELMRRKQSASHLDQRLNIMLENAFYQCNPPERVAREIIELPPMHAFIQHLLHDVLMKRTQDKVLKLLRKIHWEDESDYQYILTSFTDVWELKYENIGLLACLVYDLQRYHVEFAIAVVDQVMEDIRIGMEFNQRRVASVKYLAELYMYRVVNAAVIFDVLWSLLSFGHPEGLPVPGRDSPIDSADDFFRIRLACVLLDTCGVCFAKGSLRRKLDQYLVVLQLYALCKSEMPLDVEFMLDDLLETLRPKGRPKGVKDGTKVARLRTFPEAAAAVDELLATNLPGINDDVDEESEDDGDRNADDGEDDAEEPTPAPMARLDDDDDEEEDDDLVVIREHKPDEFDEAAQADFDREFARMLADTTVERKAAPPIFDQAVPVFRKRQPNAPAPAAPIEADENKMQFMLLSKKGNKSQVRSVDIPVDSTIASNVRTHQLASKAEQEQLKRLVLQNEQRQENEGLMAVEQSMRNRGIKVRVINSG</sequence>
<comment type="subcellular location">
    <subcellularLocation>
        <location evidence="1">Cytoplasm</location>
    </subcellularLocation>
</comment>
<dbReference type="Gene3D" id="4.10.80.160">
    <property type="match status" value="1"/>
</dbReference>
<feature type="compositionally biased region" description="Acidic residues" evidence="3">
    <location>
        <begin position="386"/>
        <end position="401"/>
    </location>
</feature>
<dbReference type="GO" id="GO:0003723">
    <property type="term" value="F:RNA binding"/>
    <property type="evidence" value="ECO:0007669"/>
    <property type="project" value="InterPro"/>
</dbReference>
<dbReference type="PANTHER" id="PTHR12839:SF7">
    <property type="entry name" value="REGULATOR OF NONSENSE TRANSCRIPTS 2"/>
    <property type="match status" value="1"/>
</dbReference>
<dbReference type="SMART" id="SM00543">
    <property type="entry name" value="MIF4G"/>
    <property type="match status" value="2"/>
</dbReference>
<dbReference type="Gene3D" id="1.25.40.180">
    <property type="match status" value="3"/>
</dbReference>
<reference evidence="5 6" key="1">
    <citation type="submission" date="2018-11" db="EMBL/GenBank/DDBJ databases">
        <title>Genome sequence of Apiotrichum porosum DSM 27194.</title>
        <authorList>
            <person name="Aliyu H."/>
            <person name="Gorte O."/>
            <person name="Ochsenreither K."/>
        </authorList>
    </citation>
    <scope>NUCLEOTIDE SEQUENCE [LARGE SCALE GENOMIC DNA]</scope>
    <source>
        <strain evidence="5 6">DSM 27194</strain>
    </source>
</reference>
<feature type="region of interest" description="Disordered" evidence="3">
    <location>
        <begin position="912"/>
        <end position="959"/>
    </location>
</feature>
<evidence type="ECO:0000256" key="1">
    <source>
        <dbReference type="ARBA" id="ARBA00004496"/>
    </source>
</evidence>
<feature type="region of interest" description="Disordered" evidence="3">
    <location>
        <begin position="125"/>
        <end position="146"/>
    </location>
</feature>
<dbReference type="SUPFAM" id="SSF48371">
    <property type="entry name" value="ARM repeat"/>
    <property type="match status" value="2"/>
</dbReference>
<dbReference type="InterPro" id="IPR016024">
    <property type="entry name" value="ARM-type_fold"/>
</dbReference>
<proteinExistence type="predicted"/>
<dbReference type="GO" id="GO:0005737">
    <property type="term" value="C:cytoplasm"/>
    <property type="evidence" value="ECO:0007669"/>
    <property type="project" value="UniProtKB-SubCell"/>
</dbReference>
<dbReference type="Pfam" id="PF04050">
    <property type="entry name" value="Upf2"/>
    <property type="match status" value="1"/>
</dbReference>
<dbReference type="InterPro" id="IPR007193">
    <property type="entry name" value="Upf2/Nmd2_C"/>
</dbReference>
<dbReference type="RefSeq" id="XP_028479460.1">
    <property type="nucleotide sequence ID" value="XM_028620488.1"/>
</dbReference>
<evidence type="ECO:0000259" key="4">
    <source>
        <dbReference type="SMART" id="SM00543"/>
    </source>
</evidence>
<protein>
    <recommendedName>
        <fullName evidence="4">MIF4G domain-containing protein</fullName>
    </recommendedName>
</protein>
<evidence type="ECO:0000256" key="2">
    <source>
        <dbReference type="ARBA" id="ARBA00022490"/>
    </source>
</evidence>
<accession>A0A427Y6G6</accession>
<feature type="compositionally biased region" description="Acidic residues" evidence="3">
    <location>
        <begin position="917"/>
        <end position="940"/>
    </location>
</feature>
<dbReference type="Proteomes" id="UP000279236">
    <property type="component" value="Unassembled WGS sequence"/>
</dbReference>
<evidence type="ECO:0000313" key="6">
    <source>
        <dbReference type="Proteomes" id="UP000279236"/>
    </source>
</evidence>
<dbReference type="InterPro" id="IPR003890">
    <property type="entry name" value="MIF4G-like_typ-3"/>
</dbReference>
<keyword evidence="6" id="KW-1185">Reference proteome</keyword>
<dbReference type="GO" id="GO:0035145">
    <property type="term" value="C:exon-exon junction complex"/>
    <property type="evidence" value="ECO:0007669"/>
    <property type="project" value="TreeGrafter"/>
</dbReference>
<feature type="domain" description="MIF4G" evidence="4">
    <location>
        <begin position="675"/>
        <end position="879"/>
    </location>
</feature>
<feature type="region of interest" description="Disordered" evidence="3">
    <location>
        <begin position="381"/>
        <end position="409"/>
    </location>
</feature>
<dbReference type="GO" id="GO:0000184">
    <property type="term" value="P:nuclear-transcribed mRNA catabolic process, nonsense-mediated decay"/>
    <property type="evidence" value="ECO:0007669"/>
    <property type="project" value="InterPro"/>
</dbReference>
<dbReference type="AlphaFoldDB" id="A0A427Y6G6"/>
<dbReference type="GeneID" id="39589489"/>
<feature type="compositionally biased region" description="Acidic residues" evidence="3">
    <location>
        <begin position="950"/>
        <end position="959"/>
    </location>
</feature>
<feature type="compositionally biased region" description="Basic and acidic residues" evidence="3">
    <location>
        <begin position="131"/>
        <end position="146"/>
    </location>
</feature>
<dbReference type="EMBL" id="RSCE01000002">
    <property type="protein sequence ID" value="RSH86675.1"/>
    <property type="molecule type" value="Genomic_DNA"/>
</dbReference>
<keyword evidence="2" id="KW-0963">Cytoplasm</keyword>
<organism evidence="5 6">
    <name type="scientific">Apiotrichum porosum</name>
    <dbReference type="NCBI Taxonomy" id="105984"/>
    <lineage>
        <taxon>Eukaryota</taxon>
        <taxon>Fungi</taxon>
        <taxon>Dikarya</taxon>
        <taxon>Basidiomycota</taxon>
        <taxon>Agaricomycotina</taxon>
        <taxon>Tremellomycetes</taxon>
        <taxon>Trichosporonales</taxon>
        <taxon>Trichosporonaceae</taxon>
        <taxon>Apiotrichum</taxon>
    </lineage>
</organism>
<dbReference type="Pfam" id="PF02854">
    <property type="entry name" value="MIF4G"/>
    <property type="match status" value="2"/>
</dbReference>
<name>A0A427Y6G6_9TREE</name>